<feature type="compositionally biased region" description="Low complexity" evidence="1">
    <location>
        <begin position="603"/>
        <end position="625"/>
    </location>
</feature>
<reference evidence="4 5" key="1">
    <citation type="submission" date="2019-07" db="EMBL/GenBank/DDBJ databases">
        <title>Whole genome shotgun sequence of Cellulomonas composti NBRC 100758.</title>
        <authorList>
            <person name="Hosoyama A."/>
            <person name="Uohara A."/>
            <person name="Ohji S."/>
            <person name="Ichikawa N."/>
        </authorList>
    </citation>
    <scope>NUCLEOTIDE SEQUENCE [LARGE SCALE GENOMIC DNA]</scope>
    <source>
        <strain evidence="4 5">NBRC 100758</strain>
    </source>
</reference>
<feature type="domain" description="Leucine rich repeat variant" evidence="3">
    <location>
        <begin position="4"/>
        <end position="64"/>
    </location>
</feature>
<evidence type="ECO:0000313" key="5">
    <source>
        <dbReference type="Proteomes" id="UP000321720"/>
    </source>
</evidence>
<evidence type="ECO:0000256" key="2">
    <source>
        <dbReference type="SAM" id="Phobius"/>
    </source>
</evidence>
<dbReference type="Proteomes" id="UP000321720">
    <property type="component" value="Unassembled WGS sequence"/>
</dbReference>
<evidence type="ECO:0000259" key="3">
    <source>
        <dbReference type="Pfam" id="PF25591"/>
    </source>
</evidence>
<comment type="caution">
    <text evidence="4">The sequence shown here is derived from an EMBL/GenBank/DDBJ whole genome shotgun (WGS) entry which is preliminary data.</text>
</comment>
<dbReference type="Pfam" id="PF25591">
    <property type="entry name" value="LRV_2"/>
    <property type="match status" value="1"/>
</dbReference>
<name>A0A511JE12_9CELL</name>
<evidence type="ECO:0000313" key="4">
    <source>
        <dbReference type="EMBL" id="GEL96237.1"/>
    </source>
</evidence>
<keyword evidence="2" id="KW-0812">Transmembrane</keyword>
<feature type="compositionally biased region" description="Acidic residues" evidence="1">
    <location>
        <begin position="585"/>
        <end position="602"/>
    </location>
</feature>
<feature type="transmembrane region" description="Helical" evidence="2">
    <location>
        <begin position="161"/>
        <end position="184"/>
    </location>
</feature>
<dbReference type="RefSeq" id="WP_186812718.1">
    <property type="nucleotide sequence ID" value="NZ_BJWG01000016.1"/>
</dbReference>
<gene>
    <name evidence="4" type="ORF">CCO02nite_28950</name>
</gene>
<feature type="region of interest" description="Disordered" evidence="1">
    <location>
        <begin position="585"/>
        <end position="634"/>
    </location>
</feature>
<protein>
    <recommendedName>
        <fullName evidence="3">Leucine rich repeat variant domain-containing protein</fullName>
    </recommendedName>
</protein>
<sequence length="747" mass="77063">MHDDQPAALAADPLTAPEVLARIANERPDLRPVVAQHPRAYPELLSWLRDLGDPAVLAALDARAQTSWAPTPTVPLPTPPRPVESLEGAWRPAGPGQPEVRAVGTTATSGPSANVVDETVPVMPYGAGSHLDAGAWDGTQGTWSVGADPAEPGPRRRRTGLWIGLGVAAVVVIGGGAFAAWSMVLSKLGGAPTPEAAVTQLIEGAAAKDGIAMYGVLAPSEVDVFRDAAGSFDDLGEDTPYEGYGDLLDTLDIDLAGLEVASVEVDDGLAKVTLTSGTLTVDADADALADAVVNLYEDSLGGALGGSDGLGDLESQRADMVEAFDEQLPWSVTAQELHVTGEAGEEPIFLMAVHEDGAWYVSPLMTAGEYIDVFTGTERGAMPTGPRAAAATPQDAGSAFVTAFEQAVLGDLRPMADAMPLAERRFIHVYAQPWVSAAVDDDLADDVAVEVEQADFTSTSLGSGRARLAAADVVISADGEQATISGTCLTVAGGEPDCLADVPLARELGLDQLGLVTTREDGAWRVSMLATIADMSAVVGENVQRLREEGKLDDEAWQQEMFGDDSSGLGMLGWLLGGGYPEIGEELLGEPLPDDEWSDDGATDGPGDSSSGDSSSGDSSSGDNSAGDDETTGTSYTRADLMAEAARLGLLVATYDVDHVPSDYGYLLVMDGRYSLVDDAGSTDLGAASGFVGFAMLYRSNPSWCAEVWTVQGDIASYSSETGVAEAACTTGGGTGDLQTGAGGTDG</sequence>
<accession>A0A511JE12</accession>
<proteinExistence type="predicted"/>
<evidence type="ECO:0000256" key="1">
    <source>
        <dbReference type="SAM" id="MobiDB-lite"/>
    </source>
</evidence>
<dbReference type="EMBL" id="BJWG01000016">
    <property type="protein sequence ID" value="GEL96237.1"/>
    <property type="molecule type" value="Genomic_DNA"/>
</dbReference>
<keyword evidence="5" id="KW-1185">Reference proteome</keyword>
<dbReference type="InterPro" id="IPR057893">
    <property type="entry name" value="LRV_2"/>
</dbReference>
<dbReference type="AlphaFoldDB" id="A0A511JE12"/>
<organism evidence="4 5">
    <name type="scientific">Cellulomonas composti</name>
    <dbReference type="NCBI Taxonomy" id="266130"/>
    <lineage>
        <taxon>Bacteria</taxon>
        <taxon>Bacillati</taxon>
        <taxon>Actinomycetota</taxon>
        <taxon>Actinomycetes</taxon>
        <taxon>Micrococcales</taxon>
        <taxon>Cellulomonadaceae</taxon>
        <taxon>Cellulomonas</taxon>
    </lineage>
</organism>
<keyword evidence="2" id="KW-0472">Membrane</keyword>
<feature type="region of interest" description="Disordered" evidence="1">
    <location>
        <begin position="92"/>
        <end position="115"/>
    </location>
</feature>
<keyword evidence="2" id="KW-1133">Transmembrane helix</keyword>